<gene>
    <name evidence="1" type="ORF">E5163_05705</name>
</gene>
<proteinExistence type="predicted"/>
<name>A0A4S2H5T1_9PROT</name>
<sequence>MTTAPQHRTLPASPVVAKRDLKSATAKFATILAAFGLAGSGLAASGAQDYQRPELRTEDLQVRTDELRNRAVMPGDNVSAVSPQLRRLLDTAIETGSAREALERAGDVELTGEQREALLSVSEREWAALREVRGRLQPLQPLADCHGSCGGFIY</sequence>
<dbReference type="EMBL" id="SRXW01000001">
    <property type="protein sequence ID" value="TGY90612.1"/>
    <property type="molecule type" value="Genomic_DNA"/>
</dbReference>
<evidence type="ECO:0000313" key="1">
    <source>
        <dbReference type="EMBL" id="TGY90612.1"/>
    </source>
</evidence>
<dbReference type="RefSeq" id="WP_135995110.1">
    <property type="nucleotide sequence ID" value="NZ_CP071057.1"/>
</dbReference>
<organism evidence="1 2">
    <name type="scientific">Marinicauda algicola</name>
    <dbReference type="NCBI Taxonomy" id="2029849"/>
    <lineage>
        <taxon>Bacteria</taxon>
        <taxon>Pseudomonadati</taxon>
        <taxon>Pseudomonadota</taxon>
        <taxon>Alphaproteobacteria</taxon>
        <taxon>Maricaulales</taxon>
        <taxon>Maricaulaceae</taxon>
        <taxon>Marinicauda</taxon>
    </lineage>
</organism>
<keyword evidence="2" id="KW-1185">Reference proteome</keyword>
<accession>A0A4S2H5T1</accession>
<evidence type="ECO:0000313" key="2">
    <source>
        <dbReference type="Proteomes" id="UP000308054"/>
    </source>
</evidence>
<protein>
    <submittedName>
        <fullName evidence="1">Uncharacterized protein</fullName>
    </submittedName>
</protein>
<reference evidence="1 2" key="1">
    <citation type="journal article" date="2017" name="Int. J. Syst. Evol. Microbiol.">
        <title>Marinicauda algicola sp. nov., isolated from a marine red alga Rhodosorus marinus.</title>
        <authorList>
            <person name="Jeong S.E."/>
            <person name="Jeon S.H."/>
            <person name="Chun B.H."/>
            <person name="Kim D.W."/>
            <person name="Jeon C.O."/>
        </authorList>
    </citation>
    <scope>NUCLEOTIDE SEQUENCE [LARGE SCALE GENOMIC DNA]</scope>
    <source>
        <strain evidence="1 2">JCM 31718</strain>
    </source>
</reference>
<dbReference type="Proteomes" id="UP000308054">
    <property type="component" value="Unassembled WGS sequence"/>
</dbReference>
<dbReference type="AlphaFoldDB" id="A0A4S2H5T1"/>
<comment type="caution">
    <text evidence="1">The sequence shown here is derived from an EMBL/GenBank/DDBJ whole genome shotgun (WGS) entry which is preliminary data.</text>
</comment>